<dbReference type="InterPro" id="IPR025867">
    <property type="entry name" value="MnmE_helical"/>
</dbReference>
<dbReference type="GO" id="GO:0046872">
    <property type="term" value="F:metal ion binding"/>
    <property type="evidence" value="ECO:0007669"/>
    <property type="project" value="UniProtKB-KW"/>
</dbReference>
<dbReference type="NCBIfam" id="TIGR00450">
    <property type="entry name" value="mnmE_trmE_thdF"/>
    <property type="match status" value="1"/>
</dbReference>
<dbReference type="Pfam" id="PF01926">
    <property type="entry name" value="MMR_HSR1"/>
    <property type="match status" value="1"/>
</dbReference>
<feature type="binding site" evidence="10">
    <location>
        <position position="119"/>
    </location>
    <ligand>
        <name>(6S)-5-formyl-5,6,7,8-tetrahydrofolate</name>
        <dbReference type="ChEBI" id="CHEBI:57457"/>
    </ligand>
</feature>
<dbReference type="EC" id="3.6.-.-" evidence="10"/>
<dbReference type="InterPro" id="IPR027266">
    <property type="entry name" value="TrmE/GcvT-like"/>
</dbReference>
<comment type="subunit">
    <text evidence="10">Homodimer. Heterotetramer of two MnmE and two MnmG subunits.</text>
</comment>
<evidence type="ECO:0000256" key="4">
    <source>
        <dbReference type="ARBA" id="ARBA00022723"/>
    </source>
</evidence>
<gene>
    <name evidence="10" type="primary">mnmE</name>
    <name evidence="10" type="synonym">trmE</name>
    <name evidence="13" type="ORF">SAMN05216386_2651</name>
</gene>
<evidence type="ECO:0000256" key="2">
    <source>
        <dbReference type="ARBA" id="ARBA00022490"/>
    </source>
</evidence>
<feature type="domain" description="TrmE-type G" evidence="12">
    <location>
        <begin position="216"/>
        <end position="373"/>
    </location>
</feature>
<comment type="cofactor">
    <cofactor evidence="10">
        <name>K(+)</name>
        <dbReference type="ChEBI" id="CHEBI:29103"/>
    </cofactor>
    <text evidence="10">Binds 1 potassium ion per subunit.</text>
</comment>
<keyword evidence="9 10" id="KW-0342">GTP-binding</keyword>
<feature type="binding site" evidence="10">
    <location>
        <position position="80"/>
    </location>
    <ligand>
        <name>(6S)-5-formyl-5,6,7,8-tetrahydrofolate</name>
        <dbReference type="ChEBI" id="CHEBI:57457"/>
    </ligand>
</feature>
<evidence type="ECO:0000313" key="13">
    <source>
        <dbReference type="EMBL" id="SFO10542.1"/>
    </source>
</evidence>
<feature type="binding site" evidence="10">
    <location>
        <position position="226"/>
    </location>
    <ligand>
        <name>K(+)</name>
        <dbReference type="ChEBI" id="CHEBI:29103"/>
    </ligand>
</feature>
<dbReference type="Gene3D" id="1.20.120.430">
    <property type="entry name" value="tRNA modification GTPase MnmE domain 2"/>
    <property type="match status" value="1"/>
</dbReference>
<keyword evidence="2 10" id="KW-0963">Cytoplasm</keyword>
<keyword evidence="4 10" id="KW-0479">Metal-binding</keyword>
<proteinExistence type="inferred from homology"/>
<dbReference type="InterPro" id="IPR004520">
    <property type="entry name" value="GTPase_MnmE"/>
</dbReference>
<keyword evidence="5 10" id="KW-0547">Nucleotide-binding</keyword>
<dbReference type="Proteomes" id="UP000183107">
    <property type="component" value="Unassembled WGS sequence"/>
</dbReference>
<dbReference type="InterPro" id="IPR031168">
    <property type="entry name" value="G_TrmE"/>
</dbReference>
<sequence length="452" mass="48675">MGNSDTIAAIATPPGRGGIGVVRISGRGLKSLAEKIIGYIPQARHARLSKFLGEDGLVIDEGIVLFFPAPHSYTGEDILELQGHGGPAVMNLLLASCLSAGARLAQPGEFTLRAFLNNKLDLAQAESVADIIDASTGEAARCAVRSLQGEFSSVIHSLVQALTDLRLLIEASLDFPEEEEVDLPHQAEVGDKLGRLQAQLQQVFASARQGNLLREGVWVVLVGQPNVGKSSLLNKLAGEEAAIVTEVPGTTRDTIRQLIELEGVPIHLVDTAGLRETNDIVEKMGIARTRSVIEKADLVLLLMDSRQGITPDDEAILASLPAPLPVLHVYNKIDLLRGPESAKSRKSFAEVYLSAKTGEGIETLREKLLEMAGWRPQSMGEGVFMARQRHLHALFTAREHLESAAALLGNGKESDLLAEELRLAQKELSSITGEFTADDLLGEIFSRFCIGK</sequence>
<dbReference type="PANTHER" id="PTHR42714">
    <property type="entry name" value="TRNA MODIFICATION GTPASE GTPBP3"/>
    <property type="match status" value="1"/>
</dbReference>
<evidence type="ECO:0000256" key="9">
    <source>
        <dbReference type="ARBA" id="ARBA00023134"/>
    </source>
</evidence>
<dbReference type="GO" id="GO:0005525">
    <property type="term" value="F:GTP binding"/>
    <property type="evidence" value="ECO:0007669"/>
    <property type="project" value="UniProtKB-UniRule"/>
</dbReference>
<comment type="subcellular location">
    <subcellularLocation>
        <location evidence="10">Cytoplasm</location>
    </subcellularLocation>
</comment>
<feature type="binding site" evidence="10">
    <location>
        <position position="23"/>
    </location>
    <ligand>
        <name>(6S)-5-formyl-5,6,7,8-tetrahydrofolate</name>
        <dbReference type="ChEBI" id="CHEBI:57457"/>
    </ligand>
</feature>
<feature type="binding site" evidence="10">
    <location>
        <begin position="226"/>
        <end position="231"/>
    </location>
    <ligand>
        <name>GTP</name>
        <dbReference type="ChEBI" id="CHEBI:37565"/>
    </ligand>
</feature>
<dbReference type="AlphaFoldDB" id="A0A1I5EG62"/>
<dbReference type="Gene3D" id="3.40.50.300">
    <property type="entry name" value="P-loop containing nucleotide triphosphate hydrolases"/>
    <property type="match status" value="1"/>
</dbReference>
<feature type="binding site" evidence="10">
    <location>
        <position position="452"/>
    </location>
    <ligand>
        <name>(6S)-5-formyl-5,6,7,8-tetrahydrofolate</name>
        <dbReference type="ChEBI" id="CHEBI:57457"/>
    </ligand>
</feature>
<dbReference type="NCBIfam" id="NF003661">
    <property type="entry name" value="PRK05291.1-3"/>
    <property type="match status" value="1"/>
</dbReference>
<feature type="binding site" evidence="10">
    <location>
        <position position="251"/>
    </location>
    <ligand>
        <name>Mg(2+)</name>
        <dbReference type="ChEBI" id="CHEBI:18420"/>
    </ligand>
</feature>
<dbReference type="CDD" id="cd04164">
    <property type="entry name" value="trmE"/>
    <property type="match status" value="1"/>
</dbReference>
<dbReference type="Pfam" id="PF10396">
    <property type="entry name" value="TrmE_N"/>
    <property type="match status" value="1"/>
</dbReference>
<evidence type="ECO:0000256" key="7">
    <source>
        <dbReference type="ARBA" id="ARBA00022842"/>
    </source>
</evidence>
<dbReference type="InterPro" id="IPR005225">
    <property type="entry name" value="Small_GTP-bd"/>
</dbReference>
<dbReference type="SUPFAM" id="SSF52540">
    <property type="entry name" value="P-loop containing nucleoside triphosphate hydrolases"/>
    <property type="match status" value="1"/>
</dbReference>
<comment type="function">
    <text evidence="10">Exhibits a very high intrinsic GTPase hydrolysis rate. Involved in the addition of a carboxymethylaminomethyl (cmnm) group at the wobble position (U34) of certain tRNAs, forming tRNA-cmnm(5)s(2)U34.</text>
</comment>
<evidence type="ECO:0000259" key="12">
    <source>
        <dbReference type="PROSITE" id="PS51709"/>
    </source>
</evidence>
<dbReference type="InterPro" id="IPR027417">
    <property type="entry name" value="P-loop_NTPase"/>
</dbReference>
<dbReference type="PROSITE" id="PS51709">
    <property type="entry name" value="G_TRME"/>
    <property type="match status" value="1"/>
</dbReference>
<dbReference type="NCBIfam" id="TIGR00231">
    <property type="entry name" value="small_GTP"/>
    <property type="match status" value="1"/>
</dbReference>
<dbReference type="GO" id="GO:0005829">
    <property type="term" value="C:cytosol"/>
    <property type="evidence" value="ECO:0007669"/>
    <property type="project" value="TreeGrafter"/>
</dbReference>
<feature type="binding site" evidence="10">
    <location>
        <position position="250"/>
    </location>
    <ligand>
        <name>K(+)</name>
        <dbReference type="ChEBI" id="CHEBI:29103"/>
    </ligand>
</feature>
<dbReference type="CDD" id="cd14858">
    <property type="entry name" value="TrmE_N"/>
    <property type="match status" value="1"/>
</dbReference>
<feature type="binding site" evidence="10">
    <location>
        <begin position="270"/>
        <end position="273"/>
    </location>
    <ligand>
        <name>GTP</name>
        <dbReference type="ChEBI" id="CHEBI:37565"/>
    </ligand>
</feature>
<feature type="binding site" evidence="10">
    <location>
        <begin position="245"/>
        <end position="251"/>
    </location>
    <ligand>
        <name>GTP</name>
        <dbReference type="ChEBI" id="CHEBI:37565"/>
    </ligand>
</feature>
<evidence type="ECO:0000256" key="11">
    <source>
        <dbReference type="RuleBase" id="RU003313"/>
    </source>
</evidence>
<dbReference type="FunFam" id="3.40.50.300:FF:001376">
    <property type="entry name" value="tRNA modification GTPase MnmE"/>
    <property type="match status" value="1"/>
</dbReference>
<dbReference type="EMBL" id="FOVJ01000007">
    <property type="protein sequence ID" value="SFO10542.1"/>
    <property type="molecule type" value="Genomic_DNA"/>
</dbReference>
<keyword evidence="8 10" id="KW-0630">Potassium</keyword>
<feature type="binding site" evidence="10">
    <location>
        <position position="230"/>
    </location>
    <ligand>
        <name>Mg(2+)</name>
        <dbReference type="ChEBI" id="CHEBI:18420"/>
    </ligand>
</feature>
<evidence type="ECO:0000256" key="1">
    <source>
        <dbReference type="ARBA" id="ARBA00011043"/>
    </source>
</evidence>
<keyword evidence="14" id="KW-1185">Reference proteome</keyword>
<dbReference type="RefSeq" id="WP_074798167.1">
    <property type="nucleotide sequence ID" value="NZ_FOVJ01000007.1"/>
</dbReference>
<keyword evidence="3 10" id="KW-0819">tRNA processing</keyword>
<dbReference type="HAMAP" id="MF_00379">
    <property type="entry name" value="GTPase_MnmE"/>
    <property type="match status" value="1"/>
</dbReference>
<evidence type="ECO:0000256" key="6">
    <source>
        <dbReference type="ARBA" id="ARBA00022801"/>
    </source>
</evidence>
<keyword evidence="7 10" id="KW-0460">Magnesium</keyword>
<dbReference type="GO" id="GO:0030488">
    <property type="term" value="P:tRNA methylation"/>
    <property type="evidence" value="ECO:0007669"/>
    <property type="project" value="TreeGrafter"/>
</dbReference>
<keyword evidence="6 10" id="KW-0378">Hydrolase</keyword>
<name>A0A1I5EG62_9PROT</name>
<evidence type="ECO:0000256" key="10">
    <source>
        <dbReference type="HAMAP-Rule" id="MF_00379"/>
    </source>
</evidence>
<accession>A0A1I5EG62</accession>
<dbReference type="PANTHER" id="PTHR42714:SF2">
    <property type="entry name" value="TRNA MODIFICATION GTPASE GTPBP3, MITOCHONDRIAL"/>
    <property type="match status" value="1"/>
</dbReference>
<evidence type="ECO:0000313" key="14">
    <source>
        <dbReference type="Proteomes" id="UP000183107"/>
    </source>
</evidence>
<reference evidence="14" key="1">
    <citation type="submission" date="2016-10" db="EMBL/GenBank/DDBJ databases">
        <authorList>
            <person name="Varghese N."/>
        </authorList>
    </citation>
    <scope>NUCLEOTIDE SEQUENCE [LARGE SCALE GENOMIC DNA]</scope>
    <source>
        <strain evidence="14">Nsp8</strain>
    </source>
</reference>
<comment type="similarity">
    <text evidence="1 10 11">Belongs to the TRAFAC class TrmE-Era-EngA-EngB-Septin-like GTPase superfamily. TrmE GTPase family.</text>
</comment>
<evidence type="ECO:0000256" key="3">
    <source>
        <dbReference type="ARBA" id="ARBA00022694"/>
    </source>
</evidence>
<comment type="caution">
    <text evidence="10">Lacks conserved residue(s) required for the propagation of feature annotation.</text>
</comment>
<feature type="binding site" evidence="10">
    <location>
        <position position="245"/>
    </location>
    <ligand>
        <name>K(+)</name>
        <dbReference type="ChEBI" id="CHEBI:29103"/>
    </ligand>
</feature>
<feature type="binding site" evidence="10">
    <location>
        <position position="247"/>
    </location>
    <ligand>
        <name>K(+)</name>
        <dbReference type="ChEBI" id="CHEBI:29103"/>
    </ligand>
</feature>
<protein>
    <recommendedName>
        <fullName evidence="10">tRNA modification GTPase MnmE</fullName>
        <ecNumber evidence="10">3.6.-.-</ecNumber>
    </recommendedName>
</protein>
<evidence type="ECO:0000256" key="8">
    <source>
        <dbReference type="ARBA" id="ARBA00022958"/>
    </source>
</evidence>
<organism evidence="13 14">
    <name type="scientific">Nitrosospira briensis</name>
    <dbReference type="NCBI Taxonomy" id="35799"/>
    <lineage>
        <taxon>Bacteria</taxon>
        <taxon>Pseudomonadati</taxon>
        <taxon>Pseudomonadota</taxon>
        <taxon>Betaproteobacteria</taxon>
        <taxon>Nitrosomonadales</taxon>
        <taxon>Nitrosomonadaceae</taxon>
        <taxon>Nitrosospira</taxon>
    </lineage>
</organism>
<dbReference type="InterPro" id="IPR006073">
    <property type="entry name" value="GTP-bd"/>
</dbReference>
<dbReference type="Pfam" id="PF12631">
    <property type="entry name" value="MnmE_helical"/>
    <property type="match status" value="1"/>
</dbReference>
<dbReference type="Gene3D" id="3.30.1360.120">
    <property type="entry name" value="Probable tRNA modification gtpase trme, domain 1"/>
    <property type="match status" value="1"/>
</dbReference>
<dbReference type="OrthoDB" id="9805918at2"/>
<dbReference type="GO" id="GO:0003924">
    <property type="term" value="F:GTPase activity"/>
    <property type="evidence" value="ECO:0007669"/>
    <property type="project" value="UniProtKB-UniRule"/>
</dbReference>
<dbReference type="InterPro" id="IPR018948">
    <property type="entry name" value="GTP-bd_TrmE_N"/>
</dbReference>
<evidence type="ECO:0000256" key="5">
    <source>
        <dbReference type="ARBA" id="ARBA00022741"/>
    </source>
</evidence>
<dbReference type="STRING" id="1266925.GCA_000619905_01654"/>
<dbReference type="GO" id="GO:0002098">
    <property type="term" value="P:tRNA wobble uridine modification"/>
    <property type="evidence" value="ECO:0007669"/>
    <property type="project" value="TreeGrafter"/>
</dbReference>
<dbReference type="InterPro" id="IPR027368">
    <property type="entry name" value="MnmE_dom2"/>
</dbReference>